<comment type="subcellular location">
    <subcellularLocation>
        <location evidence="1">Nucleus</location>
    </subcellularLocation>
</comment>
<evidence type="ECO:0000313" key="6">
    <source>
        <dbReference type="Proteomes" id="UP000189703"/>
    </source>
</evidence>
<evidence type="ECO:0000256" key="1">
    <source>
        <dbReference type="ARBA" id="ARBA00004123"/>
    </source>
</evidence>
<proteinExistence type="predicted"/>
<dbReference type="FunFam" id="3.40.1810.10:FF:000006">
    <property type="entry name" value="Agamous-like MADS-box protein AGL62"/>
    <property type="match status" value="1"/>
</dbReference>
<sequence>MGKRRIIIEKIERNERRQVTFCKRRKGLFQKAADLCLLCDVKVAVVVFSPAGRPYIFGHPSVDAILDLYLTGKNLVPDAHANAKLSQLCNEIRTLQCELRNEQARWKLNCACAENDTATRGGESTLRYWWDSIDLEHCDDLLSLRNSLEKLKKNVLKRAEELSLKAVGADIGSTSSSSSVGYGNDDEHSIQKIEASHDNFKHLPLHLDGGGVTHQIVTDVIKDDVKACLCGGGRAEEDGGD</sequence>
<dbReference type="SUPFAM" id="SSF55455">
    <property type="entry name" value="SRF-like"/>
    <property type="match status" value="1"/>
</dbReference>
<dbReference type="KEGG" id="nnu:104605055"/>
<dbReference type="GO" id="GO:0006357">
    <property type="term" value="P:regulation of transcription by RNA polymerase II"/>
    <property type="evidence" value="ECO:0000318"/>
    <property type="project" value="GO_Central"/>
</dbReference>
<evidence type="ECO:0000256" key="4">
    <source>
        <dbReference type="ARBA" id="ARBA00023163"/>
    </source>
</evidence>
<dbReference type="SMART" id="SM00432">
    <property type="entry name" value="MADS"/>
    <property type="match status" value="1"/>
</dbReference>
<keyword evidence="2" id="KW-0805">Transcription regulation</keyword>
<keyword evidence="5" id="KW-0539">Nucleus</keyword>
<dbReference type="eggNOG" id="KOG0014">
    <property type="taxonomic scope" value="Eukaryota"/>
</dbReference>
<evidence type="ECO:0000313" key="7">
    <source>
        <dbReference type="RefSeq" id="XP_010267961.1"/>
    </source>
</evidence>
<dbReference type="GO" id="GO:0000981">
    <property type="term" value="F:DNA-binding transcription factor activity, RNA polymerase II-specific"/>
    <property type="evidence" value="ECO:0000318"/>
    <property type="project" value="GO_Central"/>
</dbReference>
<name>A0A1U8AP33_NELNU</name>
<evidence type="ECO:0000256" key="2">
    <source>
        <dbReference type="ARBA" id="ARBA00023015"/>
    </source>
</evidence>
<dbReference type="PANTHER" id="PTHR11945:SF629">
    <property type="entry name" value="OS02G0164450 PROTEIN"/>
    <property type="match status" value="1"/>
</dbReference>
<dbReference type="GO" id="GO:0005634">
    <property type="term" value="C:nucleus"/>
    <property type="evidence" value="ECO:0007669"/>
    <property type="project" value="UniProtKB-SubCell"/>
</dbReference>
<dbReference type="PRINTS" id="PR00404">
    <property type="entry name" value="MADSDOMAIN"/>
</dbReference>
<dbReference type="GeneID" id="104605055"/>
<dbReference type="GO" id="GO:0046983">
    <property type="term" value="F:protein dimerization activity"/>
    <property type="evidence" value="ECO:0007669"/>
    <property type="project" value="InterPro"/>
</dbReference>
<keyword evidence="4" id="KW-0804">Transcription</keyword>
<dbReference type="AlphaFoldDB" id="A0A1U8AP33"/>
<keyword evidence="3" id="KW-0238">DNA-binding</keyword>
<organism evidence="6 7">
    <name type="scientific">Nelumbo nucifera</name>
    <name type="common">Sacred lotus</name>
    <dbReference type="NCBI Taxonomy" id="4432"/>
    <lineage>
        <taxon>Eukaryota</taxon>
        <taxon>Viridiplantae</taxon>
        <taxon>Streptophyta</taxon>
        <taxon>Embryophyta</taxon>
        <taxon>Tracheophyta</taxon>
        <taxon>Spermatophyta</taxon>
        <taxon>Magnoliopsida</taxon>
        <taxon>Proteales</taxon>
        <taxon>Nelumbonaceae</taxon>
        <taxon>Nelumbo</taxon>
    </lineage>
</organism>
<accession>A0A1U8AP33</accession>
<dbReference type="GO" id="GO:0000978">
    <property type="term" value="F:RNA polymerase II cis-regulatory region sequence-specific DNA binding"/>
    <property type="evidence" value="ECO:0000318"/>
    <property type="project" value="GO_Central"/>
</dbReference>
<dbReference type="InterPro" id="IPR036879">
    <property type="entry name" value="TF_MADSbox_sf"/>
</dbReference>
<protein>
    <submittedName>
        <fullName evidence="7">Agamous-like MADS-box protein AGL23</fullName>
    </submittedName>
</protein>
<keyword evidence="6" id="KW-1185">Reference proteome</keyword>
<dbReference type="OMA" id="CACAEND"/>
<dbReference type="PROSITE" id="PS50066">
    <property type="entry name" value="MADS_BOX_2"/>
    <property type="match status" value="1"/>
</dbReference>
<reference evidence="7" key="1">
    <citation type="submission" date="2025-08" db="UniProtKB">
        <authorList>
            <consortium name="RefSeq"/>
        </authorList>
    </citation>
    <scope>IDENTIFICATION</scope>
</reference>
<dbReference type="Pfam" id="PF00319">
    <property type="entry name" value="SRF-TF"/>
    <property type="match status" value="1"/>
</dbReference>
<dbReference type="InterPro" id="IPR002100">
    <property type="entry name" value="TF_MADSbox"/>
</dbReference>
<dbReference type="PANTHER" id="PTHR11945">
    <property type="entry name" value="MADS BOX PROTEIN"/>
    <property type="match status" value="1"/>
</dbReference>
<dbReference type="OrthoDB" id="1876474at2759"/>
<gene>
    <name evidence="7" type="primary">LOC104605055</name>
</gene>
<evidence type="ECO:0000256" key="5">
    <source>
        <dbReference type="ARBA" id="ARBA00023242"/>
    </source>
</evidence>
<evidence type="ECO:0000256" key="3">
    <source>
        <dbReference type="ARBA" id="ARBA00023125"/>
    </source>
</evidence>
<dbReference type="Proteomes" id="UP000189703">
    <property type="component" value="Unplaced"/>
</dbReference>
<dbReference type="RefSeq" id="XP_010267961.1">
    <property type="nucleotide sequence ID" value="XM_010269659.2"/>
</dbReference>
<dbReference type="Gene3D" id="3.40.1810.10">
    <property type="entry name" value="Transcription factor, MADS-box"/>
    <property type="match status" value="1"/>
</dbReference>